<keyword evidence="9" id="KW-1185">Reference proteome</keyword>
<evidence type="ECO:0000256" key="2">
    <source>
        <dbReference type="ARBA" id="ARBA00022801"/>
    </source>
</evidence>
<evidence type="ECO:0000256" key="5">
    <source>
        <dbReference type="SAM" id="MobiDB-lite"/>
    </source>
</evidence>
<dbReference type="PANTHER" id="PTHR40079">
    <property type="entry name" value="MANNAN ENDO-1,4-BETA-MANNOSIDASE E-RELATED"/>
    <property type="match status" value="1"/>
</dbReference>
<dbReference type="InterPro" id="IPR022790">
    <property type="entry name" value="GH26_dom"/>
</dbReference>
<dbReference type="PROSITE" id="PS51764">
    <property type="entry name" value="GH26"/>
    <property type="match status" value="1"/>
</dbReference>
<dbReference type="RefSeq" id="XP_007409733.1">
    <property type="nucleotide sequence ID" value="XM_007409671.1"/>
</dbReference>
<keyword evidence="3 4" id="KW-0326">Glycosidase</keyword>
<dbReference type="InParanoid" id="F4RKR2"/>
<dbReference type="PANTHER" id="PTHR40079:SF6">
    <property type="entry name" value="GH26 DOMAIN-CONTAINING PROTEIN"/>
    <property type="match status" value="1"/>
</dbReference>
<accession>F4RKR2</accession>
<dbReference type="GO" id="GO:0006080">
    <property type="term" value="P:substituted mannan metabolic process"/>
    <property type="evidence" value="ECO:0007669"/>
    <property type="project" value="InterPro"/>
</dbReference>
<proteinExistence type="inferred from homology"/>
<dbReference type="SUPFAM" id="SSF51445">
    <property type="entry name" value="(Trans)glycosidases"/>
    <property type="match status" value="1"/>
</dbReference>
<evidence type="ECO:0000256" key="3">
    <source>
        <dbReference type="ARBA" id="ARBA00023295"/>
    </source>
</evidence>
<reference evidence="9" key="1">
    <citation type="journal article" date="2011" name="Proc. Natl. Acad. Sci. U.S.A.">
        <title>Obligate biotrophy features unraveled by the genomic analysis of rust fungi.</title>
        <authorList>
            <person name="Duplessis S."/>
            <person name="Cuomo C.A."/>
            <person name="Lin Y.-C."/>
            <person name="Aerts A."/>
            <person name="Tisserant E."/>
            <person name="Veneault-Fourrey C."/>
            <person name="Joly D.L."/>
            <person name="Hacquard S."/>
            <person name="Amselem J."/>
            <person name="Cantarel B.L."/>
            <person name="Chiu R."/>
            <person name="Coutinho P.M."/>
            <person name="Feau N."/>
            <person name="Field M."/>
            <person name="Frey P."/>
            <person name="Gelhaye E."/>
            <person name="Goldberg J."/>
            <person name="Grabherr M.G."/>
            <person name="Kodira C.D."/>
            <person name="Kohler A."/>
            <person name="Kuees U."/>
            <person name="Lindquist E.A."/>
            <person name="Lucas S.M."/>
            <person name="Mago R."/>
            <person name="Mauceli E."/>
            <person name="Morin E."/>
            <person name="Murat C."/>
            <person name="Pangilinan J.L."/>
            <person name="Park R."/>
            <person name="Pearson M."/>
            <person name="Quesneville H."/>
            <person name="Rouhier N."/>
            <person name="Sakthikumar S."/>
            <person name="Salamov A.A."/>
            <person name="Schmutz J."/>
            <person name="Selles B."/>
            <person name="Shapiro H."/>
            <person name="Tanguay P."/>
            <person name="Tuskan G.A."/>
            <person name="Henrissat B."/>
            <person name="Van de Peer Y."/>
            <person name="Rouze P."/>
            <person name="Ellis J.G."/>
            <person name="Dodds P.N."/>
            <person name="Schein J.E."/>
            <person name="Zhong S."/>
            <person name="Hamelin R.C."/>
            <person name="Grigoriev I.V."/>
            <person name="Szabo L.J."/>
            <person name="Martin F."/>
        </authorList>
    </citation>
    <scope>NUCLEOTIDE SEQUENCE [LARGE SCALE GENOMIC DNA]</scope>
    <source>
        <strain evidence="9">98AG31 / pathotype 3-4-7</strain>
    </source>
</reference>
<feature type="active site" description="Nucleophile" evidence="4">
    <location>
        <position position="320"/>
    </location>
</feature>
<gene>
    <name evidence="8" type="ORF">MELLADRAFT_106238</name>
</gene>
<comment type="similarity">
    <text evidence="1 4">Belongs to the glycosyl hydrolase 26 family.</text>
</comment>
<evidence type="ECO:0000256" key="4">
    <source>
        <dbReference type="PROSITE-ProRule" id="PRU01100"/>
    </source>
</evidence>
<keyword evidence="6" id="KW-0732">Signal</keyword>
<evidence type="ECO:0000259" key="7">
    <source>
        <dbReference type="PROSITE" id="PS51764"/>
    </source>
</evidence>
<evidence type="ECO:0000313" key="9">
    <source>
        <dbReference type="Proteomes" id="UP000001072"/>
    </source>
</evidence>
<dbReference type="AlphaFoldDB" id="F4RKR2"/>
<dbReference type="InterPro" id="IPR017853">
    <property type="entry name" value="GH"/>
</dbReference>
<dbReference type="GO" id="GO:0016985">
    <property type="term" value="F:mannan endo-1,4-beta-mannosidase activity"/>
    <property type="evidence" value="ECO:0007669"/>
    <property type="project" value="InterPro"/>
</dbReference>
<dbReference type="eggNOG" id="ENOG502RZD6">
    <property type="taxonomic scope" value="Eukaryota"/>
</dbReference>
<dbReference type="HOGENOM" id="CLU_043977_2_1_1"/>
<evidence type="ECO:0000256" key="1">
    <source>
        <dbReference type="ARBA" id="ARBA00007754"/>
    </source>
</evidence>
<feature type="region of interest" description="Disordered" evidence="5">
    <location>
        <begin position="34"/>
        <end position="57"/>
    </location>
</feature>
<dbReference type="Proteomes" id="UP000001072">
    <property type="component" value="Unassembled WGS sequence"/>
</dbReference>
<evidence type="ECO:0000313" key="8">
    <source>
        <dbReference type="EMBL" id="EGG06773.1"/>
    </source>
</evidence>
<dbReference type="VEuPathDB" id="FungiDB:MELLADRAFT_106238"/>
<dbReference type="OrthoDB" id="428177at2759"/>
<feature type="signal peptide" evidence="6">
    <location>
        <begin position="1"/>
        <end position="28"/>
    </location>
</feature>
<dbReference type="KEGG" id="mlr:MELLADRAFT_106238"/>
<organism evidence="9">
    <name type="scientific">Melampsora larici-populina (strain 98AG31 / pathotype 3-4-7)</name>
    <name type="common">Poplar leaf rust fungus</name>
    <dbReference type="NCBI Taxonomy" id="747676"/>
    <lineage>
        <taxon>Eukaryota</taxon>
        <taxon>Fungi</taxon>
        <taxon>Dikarya</taxon>
        <taxon>Basidiomycota</taxon>
        <taxon>Pucciniomycotina</taxon>
        <taxon>Pucciniomycetes</taxon>
        <taxon>Pucciniales</taxon>
        <taxon>Melampsoraceae</taxon>
        <taxon>Melampsora</taxon>
    </lineage>
</organism>
<protein>
    <submittedName>
        <fullName evidence="8">Family 26 glycoside hydrolase</fullName>
    </submittedName>
</protein>
<dbReference type="Gene3D" id="3.20.20.80">
    <property type="entry name" value="Glycosidases"/>
    <property type="match status" value="1"/>
</dbReference>
<feature type="chain" id="PRO_5003315312" evidence="6">
    <location>
        <begin position="29"/>
        <end position="383"/>
    </location>
</feature>
<dbReference type="GeneID" id="18922838"/>
<name>F4RKR2_MELLP</name>
<feature type="active site" description="Proton donor" evidence="4">
    <location>
        <position position="220"/>
    </location>
</feature>
<dbReference type="EMBL" id="GL883106">
    <property type="protein sequence ID" value="EGG06773.1"/>
    <property type="molecule type" value="Genomic_DNA"/>
</dbReference>
<evidence type="ECO:0000256" key="6">
    <source>
        <dbReference type="SAM" id="SignalP"/>
    </source>
</evidence>
<dbReference type="InterPro" id="IPR000805">
    <property type="entry name" value="Glyco_hydro_26"/>
</dbReference>
<feature type="compositionally biased region" description="Basic residues" evidence="5">
    <location>
        <begin position="40"/>
        <end position="54"/>
    </location>
</feature>
<feature type="domain" description="GH26" evidence="7">
    <location>
        <begin position="94"/>
        <end position="383"/>
    </location>
</feature>
<keyword evidence="2 4" id="KW-0378">Hydrolase</keyword>
<sequence length="383" mass="41685">MHSFLTLQIVVLGLSFSTFLSAAQAVAASSEISPHTIASRNHRRHHARKHRRGKQTSCYVSNKKKTKTSYKVITKQLNGHVSVNSTSSETHDSSSPDTLMGLVPGQLTANNVYIGFLPDEGDAGGSRTTMAQINEAVGTKSAAYGWYAQAHSGTPFDGSQLLAVMEDVKACNCVFQPAVMPIGGWEGLTESDNSQAIAIAKVMKKFTDQGIPVWLRFAHEMNYYQTDGTYVGNANDFKAGWAAVAAACKKIAPEVKMWWTPNVAADSSYASYAPDDMSTVDLVGIDYYPKSISTGTEFVDTMKGFHDKYAVDGRMFAIGEIGLGYAGSKADRISWLKQIIAAKDQLPRFINVSWFNFQKGYDFRIVDVSDGGLLGLLKGLLSL</sequence>